<evidence type="ECO:0000259" key="1">
    <source>
        <dbReference type="Pfam" id="PF26082"/>
    </source>
</evidence>
<dbReference type="Proteomes" id="UP001521785">
    <property type="component" value="Unassembled WGS sequence"/>
</dbReference>
<reference evidence="2 3" key="1">
    <citation type="submission" date="2024-02" db="EMBL/GenBank/DDBJ databases">
        <title>De novo assembly and annotation of 12 fungi associated with fruit tree decline syndrome in Ontario, Canada.</title>
        <authorList>
            <person name="Sulman M."/>
            <person name="Ellouze W."/>
            <person name="Ilyukhin E."/>
        </authorList>
    </citation>
    <scope>NUCLEOTIDE SEQUENCE [LARGE SCALE GENOMIC DNA]</scope>
    <source>
        <strain evidence="2 3">M42-189</strain>
    </source>
</reference>
<accession>A0ABR3QKM3</accession>
<dbReference type="Pfam" id="PF26082">
    <property type="entry name" value="zf-C2H2_AcuF"/>
    <property type="match status" value="1"/>
</dbReference>
<dbReference type="EMBL" id="JAKJXO020000020">
    <property type="protein sequence ID" value="KAL1592701.1"/>
    <property type="molecule type" value="Genomic_DNA"/>
</dbReference>
<sequence length="319" mass="36173">MDTLITRLTTGQLTFSEISQTGMIDEKDRFLIWAGNIGAMHGAQSPASLERRLAEAPQIREHIVNILKRLEDSIVKATSIVAGSIPNRMSLLDEDLDVEGVEALENSDDDLSPMSDADSFSGRNEHPVSELAEVQRAINDTTTNLFRMSVVIRNPTPRGRWRISKYQEPLDPSSDIRHVRDKFPTLSNHDDILATYFGKANTRRREYFRYRREHHLGLLHDQAQPLPESRDPNEIASSFKATTFKGPDSKEPSEELEDREFDVGSMTSFATTAPGGSGNLRRIPDPPKSSIETHFQYGSYFECPYCYTIQNVANRREWK</sequence>
<evidence type="ECO:0000313" key="2">
    <source>
        <dbReference type="EMBL" id="KAL1592701.1"/>
    </source>
</evidence>
<proteinExistence type="predicted"/>
<name>A0ABR3QKM3_9PLEO</name>
<dbReference type="PANTHER" id="PTHR35391">
    <property type="entry name" value="C2H2-TYPE DOMAIN-CONTAINING PROTEIN-RELATED"/>
    <property type="match status" value="1"/>
</dbReference>
<organism evidence="2 3">
    <name type="scientific">Paraconiothyrium brasiliense</name>
    <dbReference type="NCBI Taxonomy" id="300254"/>
    <lineage>
        <taxon>Eukaryota</taxon>
        <taxon>Fungi</taxon>
        <taxon>Dikarya</taxon>
        <taxon>Ascomycota</taxon>
        <taxon>Pezizomycotina</taxon>
        <taxon>Dothideomycetes</taxon>
        <taxon>Pleosporomycetidae</taxon>
        <taxon>Pleosporales</taxon>
        <taxon>Massarineae</taxon>
        <taxon>Didymosphaeriaceae</taxon>
        <taxon>Paraconiothyrium</taxon>
    </lineage>
</organism>
<keyword evidence="3" id="KW-1185">Reference proteome</keyword>
<dbReference type="PANTHER" id="PTHR35391:SF7">
    <property type="entry name" value="C2H2-TYPE DOMAIN-CONTAINING PROTEIN"/>
    <property type="match status" value="1"/>
</dbReference>
<protein>
    <recommendedName>
        <fullName evidence="1">Oxidoreductase acuF-like C2H2 type zinc-finger domain-containing protein</fullName>
    </recommendedName>
</protein>
<dbReference type="InterPro" id="IPR058925">
    <property type="entry name" value="zf-C2H2_AcuF"/>
</dbReference>
<evidence type="ECO:0000313" key="3">
    <source>
        <dbReference type="Proteomes" id="UP001521785"/>
    </source>
</evidence>
<feature type="domain" description="Oxidoreductase acuF-like C2H2 type zinc-finger" evidence="1">
    <location>
        <begin position="298"/>
        <end position="319"/>
    </location>
</feature>
<gene>
    <name evidence="2" type="ORF">SLS60_011117</name>
</gene>
<comment type="caution">
    <text evidence="2">The sequence shown here is derived from an EMBL/GenBank/DDBJ whole genome shotgun (WGS) entry which is preliminary data.</text>
</comment>